<dbReference type="RefSeq" id="WP_012939799.1">
    <property type="nucleotide sequence ID" value="NC_013741.1"/>
</dbReference>
<dbReference type="KEGG" id="apo:Arcpr_0394"/>
<reference evidence="1 2" key="1">
    <citation type="journal article" date="2010" name="Stand. Genomic Sci.">
        <title>Complete genome sequence of Archaeoglobus profundus type strain (AV18).</title>
        <authorList>
            <person name="von Jan M."/>
            <person name="Lapidus A."/>
            <person name="Del Rio T.G."/>
            <person name="Copeland A."/>
            <person name="Tice H."/>
            <person name="Cheng J.F."/>
            <person name="Lucas S."/>
            <person name="Chen F."/>
            <person name="Nolan M."/>
            <person name="Goodwin L."/>
            <person name="Han C."/>
            <person name="Pitluck S."/>
            <person name="Liolios K."/>
            <person name="Ivanova N."/>
            <person name="Mavromatis K."/>
            <person name="Ovchinnikova G."/>
            <person name="Chertkov O."/>
            <person name="Pati A."/>
            <person name="Chen A."/>
            <person name="Palaniappan K."/>
            <person name="Land M."/>
            <person name="Hauser L."/>
            <person name="Chang Y.J."/>
            <person name="Jeffries C.D."/>
            <person name="Saunders E."/>
            <person name="Brettin T."/>
            <person name="Detter J.C."/>
            <person name="Chain P."/>
            <person name="Eichinger K."/>
            <person name="Huber H."/>
            <person name="Spring S."/>
            <person name="Rohde M."/>
            <person name="Goker M."/>
            <person name="Wirth R."/>
            <person name="Woyke T."/>
            <person name="Bristow J."/>
            <person name="Eisen J.A."/>
            <person name="Markowitz V."/>
            <person name="Hugenholtz P."/>
            <person name="Kyrpides N.C."/>
            <person name="Klenk H.P."/>
        </authorList>
    </citation>
    <scope>NUCLEOTIDE SEQUENCE [LARGE SCALE GENOMIC DNA]</scope>
    <source>
        <strain evidence="2">DSM 5631 / JCM 9629 / NBRC 100127 / Av18</strain>
    </source>
</reference>
<dbReference type="PaxDb" id="572546-Arcpr_0394"/>
<evidence type="ECO:0000313" key="2">
    <source>
        <dbReference type="Proteomes" id="UP000001901"/>
    </source>
</evidence>
<dbReference type="GeneID" id="8739051"/>
<evidence type="ECO:0000313" key="1">
    <source>
        <dbReference type="EMBL" id="ADB57463.1"/>
    </source>
</evidence>
<dbReference type="HOGENOM" id="CLU_654891_0_0_2"/>
<gene>
    <name evidence="1" type="ordered locus">Arcpr_0394</name>
</gene>
<dbReference type="AlphaFoldDB" id="D2RGN8"/>
<dbReference type="EMBL" id="CP001857">
    <property type="protein sequence ID" value="ADB57463.1"/>
    <property type="molecule type" value="Genomic_DNA"/>
</dbReference>
<proteinExistence type="predicted"/>
<accession>D2RGN8</accession>
<dbReference type="Proteomes" id="UP000001901">
    <property type="component" value="Chromosome"/>
</dbReference>
<name>D2RGN8_ARCPA</name>
<dbReference type="OrthoDB" id="24893at2157"/>
<dbReference type="Pfam" id="PF09674">
    <property type="entry name" value="DUF2400"/>
    <property type="match status" value="1"/>
</dbReference>
<sequence>MLNATAIREYLDKRYNISAKYYLNSSLLSCVRRFNDISRDEKDTANFAFISAMYDYQMKVSHLISRFNFIVDFLERNNLELPDLADSSHFEKLRDLMLKNYGYFHRFDPRMRDFRKLVDVLTKLDLENIAKDYYDPNQSEPVEKVIDGILNEIRRFAEFSSRGFIPNPKNKSSKKRLTLFLRWVVRPEYPDLGVWKFISPAHLYVSMDLGVLRVFQRMTGIALRNNWDGVIRVTDYFRSVNPQDPAKYDYVLSRPAILDICKKSLEYSGCDACLLNEICLTGRENIRNIRLVVEEEVDKTRHDYIRDLFKSRNPWKASCVREEYLNGRADIVCYLPDMKSPERIVVVEVKVVLTFNGVKQLLNYIRTAIEKWKETVKECRGAMVCECISKDQEQKILEISEYHSIEIYKFESNKFVRIA</sequence>
<keyword evidence="2" id="KW-1185">Reference proteome</keyword>
<organism evidence="1 2">
    <name type="scientific">Archaeoglobus profundus (strain DSM 5631 / JCM 9629 / NBRC 100127 / Av18)</name>
    <dbReference type="NCBI Taxonomy" id="572546"/>
    <lineage>
        <taxon>Archaea</taxon>
        <taxon>Methanobacteriati</taxon>
        <taxon>Methanobacteriota</taxon>
        <taxon>Archaeoglobi</taxon>
        <taxon>Archaeoglobales</taxon>
        <taxon>Archaeoglobaceae</taxon>
        <taxon>Archaeoglobus</taxon>
    </lineage>
</organism>
<dbReference type="InterPro" id="IPR014127">
    <property type="entry name" value="CHP02757"/>
</dbReference>
<protein>
    <submittedName>
        <fullName evidence="1">Uncharacterized protein</fullName>
    </submittedName>
</protein>